<evidence type="ECO:0000256" key="1">
    <source>
        <dbReference type="ARBA" id="ARBA00003629"/>
    </source>
</evidence>
<feature type="binding site" evidence="11">
    <location>
        <position position="72"/>
    </location>
    <ligand>
        <name>Mn(2+)</name>
        <dbReference type="ChEBI" id="CHEBI:29035"/>
    </ligand>
</feature>
<keyword evidence="12" id="KW-0732">Signal</keyword>
<dbReference type="GO" id="GO:0048046">
    <property type="term" value="C:apoplast"/>
    <property type="evidence" value="ECO:0007669"/>
    <property type="project" value="UniProtKB-SubCell"/>
</dbReference>
<keyword evidence="8" id="KW-0325">Glycoprotein</keyword>
<gene>
    <name evidence="14" type="ORF">DVH24_009382</name>
</gene>
<feature type="binding site" evidence="10">
    <location>
        <position position="67"/>
    </location>
    <ligand>
        <name>oxalate</name>
        <dbReference type="ChEBI" id="CHEBI:30623"/>
    </ligand>
</feature>
<evidence type="ECO:0000256" key="3">
    <source>
        <dbReference type="ARBA" id="ARBA00007456"/>
    </source>
</evidence>
<evidence type="ECO:0000256" key="4">
    <source>
        <dbReference type="ARBA" id="ARBA00022523"/>
    </source>
</evidence>
<evidence type="ECO:0000256" key="11">
    <source>
        <dbReference type="PIRSR" id="PIRSR601929-2"/>
    </source>
</evidence>
<evidence type="ECO:0000256" key="10">
    <source>
        <dbReference type="PIRSR" id="PIRSR601929-1"/>
    </source>
</evidence>
<comment type="subcellular location">
    <subcellularLocation>
        <location evidence="2 12">Secreted</location>
        <location evidence="2 12">Extracellular space</location>
        <location evidence="2 12">Apoplast</location>
    </subcellularLocation>
</comment>
<dbReference type="Proteomes" id="UP000290289">
    <property type="component" value="Chromosome 10"/>
</dbReference>
<evidence type="ECO:0000256" key="8">
    <source>
        <dbReference type="ARBA" id="ARBA00023180"/>
    </source>
</evidence>
<feature type="binding site" evidence="11">
    <location>
        <position position="65"/>
    </location>
    <ligand>
        <name>Mn(2+)</name>
        <dbReference type="ChEBI" id="CHEBI:29035"/>
    </ligand>
</feature>
<feature type="signal peptide" evidence="12">
    <location>
        <begin position="1"/>
        <end position="23"/>
    </location>
</feature>
<dbReference type="InterPro" id="IPR011051">
    <property type="entry name" value="RmlC_Cupin_sf"/>
</dbReference>
<evidence type="ECO:0000256" key="6">
    <source>
        <dbReference type="ARBA" id="ARBA00022723"/>
    </source>
</evidence>
<dbReference type="Gene3D" id="2.60.120.10">
    <property type="entry name" value="Jelly Rolls"/>
    <property type="match status" value="1"/>
</dbReference>
<keyword evidence="15" id="KW-1185">Reference proteome</keyword>
<feature type="chain" id="PRO_5019620861" description="Germin-like protein" evidence="12">
    <location>
        <begin position="24"/>
        <end position="178"/>
    </location>
</feature>
<evidence type="ECO:0000256" key="5">
    <source>
        <dbReference type="ARBA" id="ARBA00022525"/>
    </source>
</evidence>
<evidence type="ECO:0000256" key="12">
    <source>
        <dbReference type="RuleBase" id="RU366015"/>
    </source>
</evidence>
<dbReference type="SMART" id="SM00835">
    <property type="entry name" value="Cupin_1"/>
    <property type="match status" value="1"/>
</dbReference>
<comment type="caution">
    <text evidence="14">The sequence shown here is derived from an EMBL/GenBank/DDBJ whole genome shotgun (WGS) entry which is preliminary data.</text>
</comment>
<sequence>MKGAQFLLCIVAILAFATSLVSASDPSPLQDFCVALNDTKLGGLNTLGISLARIDFAPNGLNPPHTHPRGTEILFLQEGTLYVGFVTSNPDNRLFTKVLNKGDVFVFPVGLIHFQLNVGHTSAVAIAGLSSQNPGVITIANAVFGANPPINPDVLAKAFQVDDKLVSYLQKQFWYDNN</sequence>
<evidence type="ECO:0000256" key="9">
    <source>
        <dbReference type="ARBA" id="ARBA00023211"/>
    </source>
</evidence>
<evidence type="ECO:0000259" key="13">
    <source>
        <dbReference type="SMART" id="SM00835"/>
    </source>
</evidence>
<dbReference type="InterPro" id="IPR006045">
    <property type="entry name" value="Cupin_1"/>
</dbReference>
<feature type="binding site" evidence="11">
    <location>
        <position position="67"/>
    </location>
    <ligand>
        <name>Mn(2+)</name>
        <dbReference type="ChEBI" id="CHEBI:29035"/>
    </ligand>
</feature>
<dbReference type="PANTHER" id="PTHR31238">
    <property type="entry name" value="GERMIN-LIKE PROTEIN SUBFAMILY 3 MEMBER 3"/>
    <property type="match status" value="1"/>
</dbReference>
<dbReference type="PROSITE" id="PS00725">
    <property type="entry name" value="GERMIN"/>
    <property type="match status" value="1"/>
</dbReference>
<dbReference type="CDD" id="cd02241">
    <property type="entry name" value="cupin_OxOx"/>
    <property type="match status" value="1"/>
</dbReference>
<dbReference type="InterPro" id="IPR019780">
    <property type="entry name" value="Germin_Mn-BS"/>
</dbReference>
<dbReference type="EMBL" id="RDQH01000336">
    <property type="protein sequence ID" value="RXH85561.1"/>
    <property type="molecule type" value="Genomic_DNA"/>
</dbReference>
<comment type="function">
    <text evidence="1">May play a role in plant defense. Probably has no oxalate oxidase activity even if the active site is conserved.</text>
</comment>
<evidence type="ECO:0000256" key="7">
    <source>
        <dbReference type="ARBA" id="ARBA00023157"/>
    </source>
</evidence>
<keyword evidence="7" id="KW-1015">Disulfide bond</keyword>
<keyword evidence="5 12" id="KW-0964">Secreted</keyword>
<dbReference type="InterPro" id="IPR014710">
    <property type="entry name" value="RmlC-like_jellyroll"/>
</dbReference>
<dbReference type="Pfam" id="PF00190">
    <property type="entry name" value="Cupin_1"/>
    <property type="match status" value="1"/>
</dbReference>
<dbReference type="SUPFAM" id="SSF51182">
    <property type="entry name" value="RmlC-like cupins"/>
    <property type="match status" value="1"/>
</dbReference>
<keyword evidence="6 10" id="KW-0479">Metal-binding</keyword>
<organism evidence="14 15">
    <name type="scientific">Malus domestica</name>
    <name type="common">Apple</name>
    <name type="synonym">Pyrus malus</name>
    <dbReference type="NCBI Taxonomy" id="3750"/>
    <lineage>
        <taxon>Eukaryota</taxon>
        <taxon>Viridiplantae</taxon>
        <taxon>Streptophyta</taxon>
        <taxon>Embryophyta</taxon>
        <taxon>Tracheophyta</taxon>
        <taxon>Spermatophyta</taxon>
        <taxon>Magnoliopsida</taxon>
        <taxon>eudicotyledons</taxon>
        <taxon>Gunneridae</taxon>
        <taxon>Pentapetalae</taxon>
        <taxon>rosids</taxon>
        <taxon>fabids</taxon>
        <taxon>Rosales</taxon>
        <taxon>Rosaceae</taxon>
        <taxon>Amygdaloideae</taxon>
        <taxon>Maleae</taxon>
        <taxon>Malus</taxon>
    </lineage>
</organism>
<reference evidence="14 15" key="1">
    <citation type="submission" date="2018-10" db="EMBL/GenBank/DDBJ databases">
        <title>A high-quality apple genome assembly.</title>
        <authorList>
            <person name="Hu J."/>
        </authorList>
    </citation>
    <scope>NUCLEOTIDE SEQUENCE [LARGE SCALE GENOMIC DNA]</scope>
    <source>
        <strain evidence="15">cv. HFTH1</strain>
        <tissue evidence="14">Young leaf</tissue>
    </source>
</reference>
<dbReference type="PRINTS" id="PR00325">
    <property type="entry name" value="GERMIN"/>
</dbReference>
<feature type="binding site" evidence="10">
    <location>
        <position position="72"/>
    </location>
    <ligand>
        <name>oxalate</name>
        <dbReference type="ChEBI" id="CHEBI:30623"/>
    </ligand>
</feature>
<dbReference type="GO" id="GO:0030145">
    <property type="term" value="F:manganese ion binding"/>
    <property type="evidence" value="ECO:0007669"/>
    <property type="project" value="UniProtKB-UniRule"/>
</dbReference>
<dbReference type="AlphaFoldDB" id="A0A498IW78"/>
<proteinExistence type="inferred from homology"/>
<dbReference type="FunFam" id="2.60.120.10:FF:000005">
    <property type="entry name" value="Germin-like protein subfamily 1 member 8"/>
    <property type="match status" value="1"/>
</dbReference>
<feature type="binding site" evidence="11">
    <location>
        <position position="113"/>
    </location>
    <ligand>
        <name>Mn(2+)</name>
        <dbReference type="ChEBI" id="CHEBI:29035"/>
    </ligand>
</feature>
<evidence type="ECO:0000313" key="14">
    <source>
        <dbReference type="EMBL" id="RXH85561.1"/>
    </source>
</evidence>
<feature type="domain" description="Cupin type-1" evidence="13">
    <location>
        <begin position="21"/>
        <end position="167"/>
    </location>
</feature>
<comment type="similarity">
    <text evidence="3 12">Belongs to the germin family.</text>
</comment>
<feature type="binding site" evidence="10">
    <location>
        <position position="62"/>
    </location>
    <ligand>
        <name>oxalate</name>
        <dbReference type="ChEBI" id="CHEBI:30623"/>
    </ligand>
</feature>
<name>A0A498IW78_MALDO</name>
<keyword evidence="4 12" id="KW-0052">Apoplast</keyword>
<evidence type="ECO:0000256" key="2">
    <source>
        <dbReference type="ARBA" id="ARBA00004271"/>
    </source>
</evidence>
<accession>A0A498IW78</accession>
<evidence type="ECO:0000313" key="15">
    <source>
        <dbReference type="Proteomes" id="UP000290289"/>
    </source>
</evidence>
<keyword evidence="9 10" id="KW-0464">Manganese</keyword>
<dbReference type="InterPro" id="IPR001929">
    <property type="entry name" value="Germin"/>
</dbReference>
<protein>
    <recommendedName>
        <fullName evidence="12">Germin-like protein</fullName>
    </recommendedName>
</protein>